<accession>A0A1G9W482</accession>
<proteinExistence type="predicted"/>
<sequence length="70" mass="7534">MTAELHEHAAHEDTYIHPLLRERAPAAADALDAEHLRLDAALAALDERARAFPGTAPQPAPRSSTGSTWP</sequence>
<keyword evidence="4" id="KW-1185">Reference proteome</keyword>
<dbReference type="InterPro" id="IPR012312">
    <property type="entry name" value="Hemerythrin-like"/>
</dbReference>
<reference evidence="4" key="1">
    <citation type="submission" date="2016-10" db="EMBL/GenBank/DDBJ databases">
        <authorList>
            <person name="Varghese N."/>
            <person name="Submissions S."/>
        </authorList>
    </citation>
    <scope>NUCLEOTIDE SEQUENCE [LARGE SCALE GENOMIC DNA]</scope>
    <source>
        <strain evidence="4">CGMCC 4.7042</strain>
    </source>
</reference>
<dbReference type="RefSeq" id="WP_342029418.1">
    <property type="nucleotide sequence ID" value="NZ_FNHI01000013.1"/>
</dbReference>
<gene>
    <name evidence="3" type="ORF">SAMN05444921_113111</name>
</gene>
<name>A0A1G9W482_9ACTN</name>
<evidence type="ECO:0000313" key="3">
    <source>
        <dbReference type="EMBL" id="SDM78865.1"/>
    </source>
</evidence>
<dbReference type="Pfam" id="PF01814">
    <property type="entry name" value="Hemerythrin"/>
    <property type="match status" value="1"/>
</dbReference>
<protein>
    <submittedName>
        <fullName evidence="3">Hemerythrin HHE cation binding domain-containing protein</fullName>
    </submittedName>
</protein>
<evidence type="ECO:0000256" key="1">
    <source>
        <dbReference type="SAM" id="MobiDB-lite"/>
    </source>
</evidence>
<organism evidence="3 4">
    <name type="scientific">Streptomyces wuyuanensis</name>
    <dbReference type="NCBI Taxonomy" id="1196353"/>
    <lineage>
        <taxon>Bacteria</taxon>
        <taxon>Bacillati</taxon>
        <taxon>Actinomycetota</taxon>
        <taxon>Actinomycetes</taxon>
        <taxon>Kitasatosporales</taxon>
        <taxon>Streptomycetaceae</taxon>
        <taxon>Streptomyces</taxon>
    </lineage>
</organism>
<evidence type="ECO:0000259" key="2">
    <source>
        <dbReference type="Pfam" id="PF01814"/>
    </source>
</evidence>
<feature type="region of interest" description="Disordered" evidence="1">
    <location>
        <begin position="49"/>
        <end position="70"/>
    </location>
</feature>
<dbReference type="AlphaFoldDB" id="A0A1G9W482"/>
<dbReference type="EMBL" id="FNHI01000013">
    <property type="protein sequence ID" value="SDM78865.1"/>
    <property type="molecule type" value="Genomic_DNA"/>
</dbReference>
<dbReference type="Gene3D" id="1.20.120.520">
    <property type="entry name" value="nmb1532 protein domain like"/>
    <property type="match status" value="1"/>
</dbReference>
<feature type="domain" description="Hemerythrin-like" evidence="2">
    <location>
        <begin position="2"/>
        <end position="53"/>
    </location>
</feature>
<evidence type="ECO:0000313" key="4">
    <source>
        <dbReference type="Proteomes" id="UP000199063"/>
    </source>
</evidence>
<dbReference type="GeneID" id="96657244"/>
<feature type="compositionally biased region" description="Polar residues" evidence="1">
    <location>
        <begin position="61"/>
        <end position="70"/>
    </location>
</feature>
<dbReference type="Proteomes" id="UP000199063">
    <property type="component" value="Unassembled WGS sequence"/>
</dbReference>